<name>G6XKT6_9PROT</name>
<sequence length="165" mass="17320">MRIECPHCHAVFEVPEAMVERATRLRCANCGDSWTLESVPRSAGEEAAENPVFAAPEVQPEEAVGNGPSSPEMEQPVEGSPSPVSQATKTMSLRDTGRRHGLLHSHSAEKGAVSSGSGPLGTLTAWMAAWGVSLALVGGGSLAFWHWKGPVLVQLFAGIGHTVSP</sequence>
<gene>
    <name evidence="3" type="ORF">GMO_21020</name>
</gene>
<protein>
    <recommendedName>
        <fullName evidence="2">Zinc finger/thioredoxin putative domain-containing protein</fullName>
    </recommendedName>
</protein>
<feature type="region of interest" description="Disordered" evidence="1">
    <location>
        <begin position="54"/>
        <end position="95"/>
    </location>
</feature>
<evidence type="ECO:0000259" key="2">
    <source>
        <dbReference type="Pfam" id="PF13717"/>
    </source>
</evidence>
<dbReference type="NCBIfam" id="TIGR02098">
    <property type="entry name" value="MJ0042_CXXC"/>
    <property type="match status" value="1"/>
</dbReference>
<dbReference type="InterPro" id="IPR011723">
    <property type="entry name" value="Znf/thioredoxin_put"/>
</dbReference>
<evidence type="ECO:0000313" key="4">
    <source>
        <dbReference type="Proteomes" id="UP000004949"/>
    </source>
</evidence>
<evidence type="ECO:0000256" key="1">
    <source>
        <dbReference type="SAM" id="MobiDB-lite"/>
    </source>
</evidence>
<organism evidence="3 4">
    <name type="scientific">Gluconobacter morbifer G707</name>
    <dbReference type="NCBI Taxonomy" id="1088869"/>
    <lineage>
        <taxon>Bacteria</taxon>
        <taxon>Pseudomonadati</taxon>
        <taxon>Pseudomonadota</taxon>
        <taxon>Alphaproteobacteria</taxon>
        <taxon>Acetobacterales</taxon>
        <taxon>Acetobacteraceae</taxon>
        <taxon>Gluconobacter</taxon>
    </lineage>
</organism>
<comment type="caution">
    <text evidence="3">The sequence shown here is derived from an EMBL/GenBank/DDBJ whole genome shotgun (WGS) entry which is preliminary data.</text>
</comment>
<feature type="compositionally biased region" description="Polar residues" evidence="1">
    <location>
        <begin position="82"/>
        <end position="93"/>
    </location>
</feature>
<dbReference type="OrthoDB" id="7159357at2"/>
<dbReference type="STRING" id="1088869.GMO_21020"/>
<dbReference type="EMBL" id="AGQV01000007">
    <property type="protein sequence ID" value="EHH67649.1"/>
    <property type="molecule type" value="Genomic_DNA"/>
</dbReference>
<evidence type="ECO:0000313" key="3">
    <source>
        <dbReference type="EMBL" id="EHH67649.1"/>
    </source>
</evidence>
<dbReference type="RefSeq" id="WP_008852249.1">
    <property type="nucleotide sequence ID" value="NZ_AGQV01000007.1"/>
</dbReference>
<dbReference type="Pfam" id="PF13717">
    <property type="entry name" value="Zn_ribbon_4"/>
    <property type="match status" value="1"/>
</dbReference>
<dbReference type="AlphaFoldDB" id="G6XKT6"/>
<proteinExistence type="predicted"/>
<reference evidence="3 4" key="1">
    <citation type="submission" date="2011-10" db="EMBL/GenBank/DDBJ databases">
        <title>Genome sequence of Gluconobacter morbifer G707, isolated from Drosophila gut.</title>
        <authorList>
            <person name="Lee W.-J."/>
            <person name="Kim E.-K."/>
        </authorList>
    </citation>
    <scope>NUCLEOTIDE SEQUENCE [LARGE SCALE GENOMIC DNA]</scope>
    <source>
        <strain evidence="3 4">G707</strain>
    </source>
</reference>
<keyword evidence="4" id="KW-1185">Reference proteome</keyword>
<accession>G6XKT6</accession>
<feature type="domain" description="Zinc finger/thioredoxin putative" evidence="2">
    <location>
        <begin position="1"/>
        <end position="35"/>
    </location>
</feature>
<dbReference type="PATRIC" id="fig|1088869.3.peg.2097"/>
<dbReference type="Proteomes" id="UP000004949">
    <property type="component" value="Unassembled WGS sequence"/>
</dbReference>